<dbReference type="InterPro" id="IPR018076">
    <property type="entry name" value="T2SS_GspF_dom"/>
</dbReference>
<evidence type="ECO:0000256" key="3">
    <source>
        <dbReference type="ARBA" id="ARBA00005745"/>
    </source>
</evidence>
<evidence type="ECO:0000256" key="4">
    <source>
        <dbReference type="ARBA" id="ARBA00022448"/>
    </source>
</evidence>
<evidence type="ECO:0000313" key="15">
    <source>
        <dbReference type="Proteomes" id="UP000005824"/>
    </source>
</evidence>
<evidence type="ECO:0000256" key="10">
    <source>
        <dbReference type="ARBA" id="ARBA00030750"/>
    </source>
</evidence>
<organism evidence="14 15">
    <name type="scientific">Chthoniobacter flavus Ellin428</name>
    <dbReference type="NCBI Taxonomy" id="497964"/>
    <lineage>
        <taxon>Bacteria</taxon>
        <taxon>Pseudomonadati</taxon>
        <taxon>Verrucomicrobiota</taxon>
        <taxon>Spartobacteria</taxon>
        <taxon>Chthoniobacterales</taxon>
        <taxon>Chthoniobacteraceae</taxon>
        <taxon>Chthoniobacter</taxon>
    </lineage>
</organism>
<feature type="domain" description="Type II secretion system protein GspF" evidence="13">
    <location>
        <begin position="91"/>
        <end position="214"/>
    </location>
</feature>
<feature type="transmembrane region" description="Helical" evidence="12">
    <location>
        <begin position="191"/>
        <end position="213"/>
    </location>
</feature>
<evidence type="ECO:0000256" key="9">
    <source>
        <dbReference type="ARBA" id="ARBA00023136"/>
    </source>
</evidence>
<dbReference type="FunCoup" id="B4CY10">
    <property type="interactions" value="235"/>
</dbReference>
<evidence type="ECO:0000256" key="7">
    <source>
        <dbReference type="ARBA" id="ARBA00022692"/>
    </source>
</evidence>
<evidence type="ECO:0000256" key="11">
    <source>
        <dbReference type="RuleBase" id="RU003923"/>
    </source>
</evidence>
<evidence type="ECO:0000256" key="12">
    <source>
        <dbReference type="SAM" id="Phobius"/>
    </source>
</evidence>
<keyword evidence="8 12" id="KW-1133">Transmembrane helix</keyword>
<dbReference type="FunFam" id="1.20.81.30:FF:000001">
    <property type="entry name" value="Type II secretion system protein F"/>
    <property type="match status" value="2"/>
</dbReference>
<reference evidence="14 15" key="1">
    <citation type="journal article" date="2011" name="J. Bacteriol.">
        <title>Genome sequence of Chthoniobacter flavus Ellin428, an aerobic heterotrophic soil bacterium.</title>
        <authorList>
            <person name="Kant R."/>
            <person name="van Passel M.W."/>
            <person name="Palva A."/>
            <person name="Lucas S."/>
            <person name="Lapidus A."/>
            <person name="Glavina Del Rio T."/>
            <person name="Dalin E."/>
            <person name="Tice H."/>
            <person name="Bruce D."/>
            <person name="Goodwin L."/>
            <person name="Pitluck S."/>
            <person name="Larimer F.W."/>
            <person name="Land M.L."/>
            <person name="Hauser L."/>
            <person name="Sangwan P."/>
            <person name="de Vos W.M."/>
            <person name="Janssen P.H."/>
            <person name="Smidt H."/>
        </authorList>
    </citation>
    <scope>NUCLEOTIDE SEQUENCE [LARGE SCALE GENOMIC DNA]</scope>
    <source>
        <strain evidence="14 15">Ellin428</strain>
    </source>
</reference>
<keyword evidence="4 11" id="KW-0813">Transport</keyword>
<comment type="subcellular location">
    <subcellularLocation>
        <location evidence="2">Cell inner membrane</location>
        <topology evidence="2">Multi-pass membrane protein</topology>
    </subcellularLocation>
    <subcellularLocation>
        <location evidence="11">Cell membrane</location>
        <topology evidence="11">Multi-pass membrane protein</topology>
    </subcellularLocation>
</comment>
<comment type="caution">
    <text evidence="14">The sequence shown here is derived from an EMBL/GenBank/DDBJ whole genome shotgun (WGS) entry which is preliminary data.</text>
</comment>
<evidence type="ECO:0000313" key="14">
    <source>
        <dbReference type="EMBL" id="EDY21158.1"/>
    </source>
</evidence>
<dbReference type="Pfam" id="PF00482">
    <property type="entry name" value="T2SSF"/>
    <property type="match status" value="2"/>
</dbReference>
<feature type="transmembrane region" description="Helical" evidence="12">
    <location>
        <begin position="251"/>
        <end position="269"/>
    </location>
</feature>
<accession>B4CY10</accession>
<name>B4CY10_9BACT</name>
<dbReference type="InterPro" id="IPR042094">
    <property type="entry name" value="T2SS_GspF_sf"/>
</dbReference>
<keyword evidence="5" id="KW-1003">Cell membrane</keyword>
<evidence type="ECO:0000256" key="2">
    <source>
        <dbReference type="ARBA" id="ARBA00004429"/>
    </source>
</evidence>
<dbReference type="Gene3D" id="1.20.81.30">
    <property type="entry name" value="Type II secretion system (T2SS), domain F"/>
    <property type="match status" value="2"/>
</dbReference>
<dbReference type="RefSeq" id="WP_006978777.1">
    <property type="nucleotide sequence ID" value="NZ_ABVL01000003.1"/>
</dbReference>
<comment type="similarity">
    <text evidence="3 11">Belongs to the GSP F family.</text>
</comment>
<dbReference type="EMBL" id="ABVL01000003">
    <property type="protein sequence ID" value="EDY21158.1"/>
    <property type="molecule type" value="Genomic_DNA"/>
</dbReference>
<dbReference type="AlphaFoldDB" id="B4CY10"/>
<dbReference type="PANTHER" id="PTHR30012">
    <property type="entry name" value="GENERAL SECRETION PATHWAY PROTEIN"/>
    <property type="match status" value="1"/>
</dbReference>
<dbReference type="PROSITE" id="PS00874">
    <property type="entry name" value="T2SP_F"/>
    <property type="match status" value="1"/>
</dbReference>
<keyword evidence="9 12" id="KW-0472">Membrane</keyword>
<feature type="domain" description="Type II secretion system protein GspF" evidence="13">
    <location>
        <begin position="301"/>
        <end position="423"/>
    </location>
</feature>
<dbReference type="InterPro" id="IPR001992">
    <property type="entry name" value="T2SS_GspF/T4SS_PilC_CS"/>
</dbReference>
<evidence type="ECO:0000256" key="5">
    <source>
        <dbReference type="ARBA" id="ARBA00022475"/>
    </source>
</evidence>
<dbReference type="PANTHER" id="PTHR30012:SF0">
    <property type="entry name" value="TYPE II SECRETION SYSTEM PROTEIN F-RELATED"/>
    <property type="match status" value="1"/>
</dbReference>
<proteinExistence type="inferred from homology"/>
<keyword evidence="7 11" id="KW-0812">Transmembrane</keyword>
<protein>
    <recommendedName>
        <fullName evidence="10">General secretion pathway protein F</fullName>
    </recommendedName>
</protein>
<dbReference type="STRING" id="497964.CfE428DRAFT_1451"/>
<dbReference type="InterPro" id="IPR003004">
    <property type="entry name" value="GspF/PilC"/>
</dbReference>
<evidence type="ECO:0000256" key="1">
    <source>
        <dbReference type="ARBA" id="ARBA00002684"/>
    </source>
</evidence>
<dbReference type="InParanoid" id="B4CY10"/>
<gene>
    <name evidence="14" type="ORF">CfE428DRAFT_1451</name>
</gene>
<evidence type="ECO:0000259" key="13">
    <source>
        <dbReference type="Pfam" id="PF00482"/>
    </source>
</evidence>
<evidence type="ECO:0000256" key="8">
    <source>
        <dbReference type="ARBA" id="ARBA00022989"/>
    </source>
</evidence>
<dbReference type="GO" id="GO:0009306">
    <property type="term" value="P:protein secretion"/>
    <property type="evidence" value="ECO:0007669"/>
    <property type="project" value="InterPro"/>
</dbReference>
<dbReference type="Proteomes" id="UP000005824">
    <property type="component" value="Unassembled WGS sequence"/>
</dbReference>
<dbReference type="GO" id="GO:0005886">
    <property type="term" value="C:plasma membrane"/>
    <property type="evidence" value="ECO:0007669"/>
    <property type="project" value="UniProtKB-SubCell"/>
</dbReference>
<sequence length="438" mass="47195">MPRFNYIALDARGQESTGVIDAASSNEAVGQLRQAGYFPTSVIEEGKGKAPAKSKAVAKQAKAVAAPKGAKKGSITLFEKKTVKSKTLMIFTRQLATLIDAGLPLLRGLTVLAKQERDPVLAKTINNLADAVQSGSTFSESMAQHPLIFNKLYINMVKAGELGGVLELVLNRLAEFQEKAQKVKNKVVSAMAYPVIVLIIAILIMVFLMAFIVPKFEQIFHDMLGGKPLPPITQWVIYVSNIIQKMFVPPYLWYTIVSVVVIIIGYKAISGSKGGRAALDKVKLHTPLFGDLLRKSSISRFSRTLGTLVTSGVPILQALNITRDTAGNTVIANAVTKVHDAVKEGESIVQPLEASGVFPPMVISMVDVGEETGQLPEMLLKIAEVYDDEVDNAVEGLTSLLEPIMIVFLALIVGTIVIALFMPLIEIIKQMGGQNAGG</sequence>
<comment type="function">
    <text evidence="1">Component of the type II secretion system inner membrane complex required for the energy-dependent secretion of extracellular factors such as proteases and toxins from the periplasm.</text>
</comment>
<dbReference type="PRINTS" id="PR00812">
    <property type="entry name" value="BCTERIALGSPF"/>
</dbReference>
<keyword evidence="15" id="KW-1185">Reference proteome</keyword>
<keyword evidence="6" id="KW-0997">Cell inner membrane</keyword>
<evidence type="ECO:0000256" key="6">
    <source>
        <dbReference type="ARBA" id="ARBA00022519"/>
    </source>
</evidence>
<dbReference type="eggNOG" id="COG1459">
    <property type="taxonomic scope" value="Bacteria"/>
</dbReference>
<feature type="transmembrane region" description="Helical" evidence="12">
    <location>
        <begin position="404"/>
        <end position="425"/>
    </location>
</feature>